<protein>
    <submittedName>
        <fullName evidence="1">Uncharacterized protein</fullName>
    </submittedName>
</protein>
<comment type="caution">
    <text evidence="1">The sequence shown here is derived from an EMBL/GenBank/DDBJ whole genome shotgun (WGS) entry which is preliminary data.</text>
</comment>
<gene>
    <name evidence="1" type="ORF">Vadar_008584</name>
</gene>
<dbReference type="Proteomes" id="UP000828048">
    <property type="component" value="Chromosome 8"/>
</dbReference>
<accession>A0ACB7YCV9</accession>
<proteinExistence type="predicted"/>
<evidence type="ECO:0000313" key="2">
    <source>
        <dbReference type="Proteomes" id="UP000828048"/>
    </source>
</evidence>
<organism evidence="1 2">
    <name type="scientific">Vaccinium darrowii</name>
    <dbReference type="NCBI Taxonomy" id="229202"/>
    <lineage>
        <taxon>Eukaryota</taxon>
        <taxon>Viridiplantae</taxon>
        <taxon>Streptophyta</taxon>
        <taxon>Embryophyta</taxon>
        <taxon>Tracheophyta</taxon>
        <taxon>Spermatophyta</taxon>
        <taxon>Magnoliopsida</taxon>
        <taxon>eudicotyledons</taxon>
        <taxon>Gunneridae</taxon>
        <taxon>Pentapetalae</taxon>
        <taxon>asterids</taxon>
        <taxon>Ericales</taxon>
        <taxon>Ericaceae</taxon>
        <taxon>Vaccinioideae</taxon>
        <taxon>Vaccinieae</taxon>
        <taxon>Vaccinium</taxon>
    </lineage>
</organism>
<dbReference type="EMBL" id="CM037158">
    <property type="protein sequence ID" value="KAH7851206.1"/>
    <property type="molecule type" value="Genomic_DNA"/>
</dbReference>
<evidence type="ECO:0000313" key="1">
    <source>
        <dbReference type="EMBL" id="KAH7851206.1"/>
    </source>
</evidence>
<keyword evidence="2" id="KW-1185">Reference proteome</keyword>
<sequence length="86" mass="9821">MADTQTQTQTQNPSHNPHHNADVKEISPNLGRRKFQGNLVETMDFLFVKLVKAKKLPQQNVYVEVVVGDFKAMSECSKNKPKPIWN</sequence>
<reference evidence="1 2" key="1">
    <citation type="journal article" date="2021" name="Hortic Res">
        <title>High-quality reference genome and annotation aids understanding of berry development for evergreen blueberry (Vaccinium darrowii).</title>
        <authorList>
            <person name="Yu J."/>
            <person name="Hulse-Kemp A.M."/>
            <person name="Babiker E."/>
            <person name="Staton M."/>
        </authorList>
    </citation>
    <scope>NUCLEOTIDE SEQUENCE [LARGE SCALE GENOMIC DNA]</scope>
    <source>
        <strain evidence="2">cv. NJ 8807/NJ 8810</strain>
        <tissue evidence="1">Young leaf</tissue>
    </source>
</reference>
<name>A0ACB7YCV9_9ERIC</name>